<name>A0ABN6E2T5_9BACT</name>
<organism evidence="3 4">
    <name type="scientific">Desulfuromonas versatilis</name>
    <dbReference type="NCBI Taxonomy" id="2802975"/>
    <lineage>
        <taxon>Bacteria</taxon>
        <taxon>Pseudomonadati</taxon>
        <taxon>Thermodesulfobacteriota</taxon>
        <taxon>Desulfuromonadia</taxon>
        <taxon>Desulfuromonadales</taxon>
        <taxon>Desulfuromonadaceae</taxon>
        <taxon>Desulfuromonas</taxon>
    </lineage>
</organism>
<protein>
    <recommendedName>
        <fullName evidence="2">IPT/TIG domain-containing protein</fullName>
    </recommendedName>
</protein>
<dbReference type="Pfam" id="PF01833">
    <property type="entry name" value="TIG"/>
    <property type="match status" value="1"/>
</dbReference>
<reference evidence="3 4" key="2">
    <citation type="journal article" date="2021" name="Int. J. Syst. Evol. Microbiol.">
        <title>Isolation and Polyphasic Characterization of Desulfuromonas versatilis sp. Nov., an Electrogenic Bacteria Capable of Versatile Metabolism Isolated from a Graphene Oxide-Reducing Enrichment Culture.</title>
        <authorList>
            <person name="Xie L."/>
            <person name="Yoshida N."/>
            <person name="Ishii S."/>
            <person name="Meng L."/>
        </authorList>
    </citation>
    <scope>NUCLEOTIDE SEQUENCE [LARGE SCALE GENOMIC DNA]</scope>
    <source>
        <strain evidence="3 4">NIT-T3</strain>
    </source>
</reference>
<dbReference type="EMBL" id="AP024355">
    <property type="protein sequence ID" value="BCR05471.1"/>
    <property type="molecule type" value="Genomic_DNA"/>
</dbReference>
<proteinExistence type="predicted"/>
<evidence type="ECO:0000313" key="3">
    <source>
        <dbReference type="EMBL" id="BCR05471.1"/>
    </source>
</evidence>
<evidence type="ECO:0000259" key="2">
    <source>
        <dbReference type="Pfam" id="PF01833"/>
    </source>
</evidence>
<dbReference type="InterPro" id="IPR013783">
    <property type="entry name" value="Ig-like_fold"/>
</dbReference>
<evidence type="ECO:0000256" key="1">
    <source>
        <dbReference type="SAM" id="SignalP"/>
    </source>
</evidence>
<dbReference type="InterPro" id="IPR002909">
    <property type="entry name" value="IPT_dom"/>
</dbReference>
<dbReference type="Gene3D" id="2.60.40.10">
    <property type="entry name" value="Immunoglobulins"/>
    <property type="match status" value="1"/>
</dbReference>
<keyword evidence="4" id="KW-1185">Reference proteome</keyword>
<evidence type="ECO:0000313" key="4">
    <source>
        <dbReference type="Proteomes" id="UP001319827"/>
    </source>
</evidence>
<dbReference type="RefSeq" id="WP_221248891.1">
    <property type="nucleotide sequence ID" value="NZ_AP024355.1"/>
</dbReference>
<sequence length="302" mass="32577">MRTLITLLLLGLFLQPAFAAPPTLTSVRPTTVSAAGAVTITGGPFTTGTRVVLGDREIVPGQGGPGQLVFSVPPMEPGEYALFLRDGEEFSQQSFTLRVVEPTPRILSLSPSNIDACSSEAERRVSVELDDFLPGATLLLNGSALPYSTAGGGTIAFTAPPLEAGIYGVQVVNPGGAQSLPHSLWFNDIPEIQSVDQGTEYVNYYELVIRGKNFFYNSTLVVNEYQAGFSDLPPRQRTIIAQGRSSGQETGYARAQADNVFYVDCNTLIYYRYPYSTQPKPLVLQVINPDGKKSSPYQASLP</sequence>
<feature type="domain" description="IPT/TIG" evidence="2">
    <location>
        <begin position="22"/>
        <end position="88"/>
    </location>
</feature>
<feature type="chain" id="PRO_5045940827" description="IPT/TIG domain-containing protein" evidence="1">
    <location>
        <begin position="20"/>
        <end position="302"/>
    </location>
</feature>
<accession>A0ABN6E2T5</accession>
<dbReference type="Proteomes" id="UP001319827">
    <property type="component" value="Chromosome"/>
</dbReference>
<reference evidence="3 4" key="1">
    <citation type="journal article" date="2016" name="C (Basel)">
        <title>Selective Growth of and Electricity Production by Marine Exoelectrogenic Bacteria in Self-Aggregated Hydrogel of Microbially Reduced Graphene Oxide.</title>
        <authorList>
            <person name="Yoshida N."/>
            <person name="Goto Y."/>
            <person name="Miyata Y."/>
        </authorList>
    </citation>
    <scope>NUCLEOTIDE SEQUENCE [LARGE SCALE GENOMIC DNA]</scope>
    <source>
        <strain evidence="3 4">NIT-T3</strain>
    </source>
</reference>
<keyword evidence="1" id="KW-0732">Signal</keyword>
<dbReference type="InterPro" id="IPR014756">
    <property type="entry name" value="Ig_E-set"/>
</dbReference>
<gene>
    <name evidence="3" type="ORF">DESUT3_25400</name>
</gene>
<dbReference type="SUPFAM" id="SSF81296">
    <property type="entry name" value="E set domains"/>
    <property type="match status" value="2"/>
</dbReference>
<feature type="signal peptide" evidence="1">
    <location>
        <begin position="1"/>
        <end position="19"/>
    </location>
</feature>